<dbReference type="InterPro" id="IPR020846">
    <property type="entry name" value="MFS_dom"/>
</dbReference>
<feature type="compositionally biased region" description="Pro residues" evidence="5">
    <location>
        <begin position="38"/>
        <end position="50"/>
    </location>
</feature>
<feature type="transmembrane region" description="Helical" evidence="6">
    <location>
        <begin position="244"/>
        <end position="264"/>
    </location>
</feature>
<keyword evidence="4 6" id="KW-0472">Membrane</keyword>
<organism evidence="8 9">
    <name type="scientific">Bifidobacterium scardovii</name>
    <dbReference type="NCBI Taxonomy" id="158787"/>
    <lineage>
        <taxon>Bacteria</taxon>
        <taxon>Bacillati</taxon>
        <taxon>Actinomycetota</taxon>
        <taxon>Actinomycetes</taxon>
        <taxon>Bifidobacteriales</taxon>
        <taxon>Bifidobacteriaceae</taxon>
        <taxon>Bifidobacterium</taxon>
    </lineage>
</organism>
<accession>A0A087DDP7</accession>
<feature type="transmembrane region" description="Helical" evidence="6">
    <location>
        <begin position="270"/>
        <end position="293"/>
    </location>
</feature>
<feature type="transmembrane region" description="Helical" evidence="6">
    <location>
        <begin position="565"/>
        <end position="583"/>
    </location>
</feature>
<evidence type="ECO:0000256" key="5">
    <source>
        <dbReference type="SAM" id="MobiDB-lite"/>
    </source>
</evidence>
<name>A0A087DDP7_9BIFI</name>
<evidence type="ECO:0000256" key="2">
    <source>
        <dbReference type="ARBA" id="ARBA00022692"/>
    </source>
</evidence>
<dbReference type="SUPFAM" id="SSF103473">
    <property type="entry name" value="MFS general substrate transporter"/>
    <property type="match status" value="1"/>
</dbReference>
<dbReference type="EMBL" id="JGZO01000012">
    <property type="protein sequence ID" value="KFI93647.1"/>
    <property type="molecule type" value="Genomic_DNA"/>
</dbReference>
<proteinExistence type="predicted"/>
<dbReference type="STRING" id="158787.BSCA_0137"/>
<feature type="transmembrane region" description="Helical" evidence="6">
    <location>
        <begin position="305"/>
        <end position="329"/>
    </location>
</feature>
<reference evidence="8 9" key="1">
    <citation type="submission" date="2014-03" db="EMBL/GenBank/DDBJ databases">
        <title>Genomics of Bifidobacteria.</title>
        <authorList>
            <person name="Ventura M."/>
            <person name="Milani C."/>
            <person name="Lugli G.A."/>
        </authorList>
    </citation>
    <scope>NUCLEOTIDE SEQUENCE [LARGE SCALE GENOMIC DNA]</scope>
    <source>
        <strain evidence="8 9">LMG 21589</strain>
    </source>
</reference>
<feature type="transmembrane region" description="Helical" evidence="6">
    <location>
        <begin position="208"/>
        <end position="232"/>
    </location>
</feature>
<gene>
    <name evidence="8" type="ORF">BSCA_0137</name>
</gene>
<dbReference type="PANTHER" id="PTHR23528:SF1">
    <property type="entry name" value="MAJOR FACILITATOR SUPERFAMILY (MFS) PROFILE DOMAIN-CONTAINING PROTEIN"/>
    <property type="match status" value="1"/>
</dbReference>
<dbReference type="eggNOG" id="COG2211">
    <property type="taxonomic scope" value="Bacteria"/>
</dbReference>
<keyword evidence="3 6" id="KW-1133">Transmembrane helix</keyword>
<comment type="subcellular location">
    <subcellularLocation>
        <location evidence="1">Cell membrane</location>
        <topology evidence="1">Multi-pass membrane protein</topology>
    </subcellularLocation>
</comment>
<comment type="caution">
    <text evidence="8">The sequence shown here is derived from an EMBL/GenBank/DDBJ whole genome shotgun (WGS) entry which is preliminary data.</text>
</comment>
<keyword evidence="9" id="KW-1185">Reference proteome</keyword>
<feature type="compositionally biased region" description="Polar residues" evidence="5">
    <location>
        <begin position="7"/>
        <end position="16"/>
    </location>
</feature>
<evidence type="ECO:0000256" key="6">
    <source>
        <dbReference type="SAM" id="Phobius"/>
    </source>
</evidence>
<evidence type="ECO:0000313" key="9">
    <source>
        <dbReference type="Proteomes" id="UP000029033"/>
    </source>
</evidence>
<dbReference type="AlphaFoldDB" id="A0A087DDP7"/>
<feature type="transmembrane region" description="Helical" evidence="6">
    <location>
        <begin position="395"/>
        <end position="418"/>
    </location>
</feature>
<feature type="compositionally biased region" description="Low complexity" evidence="5">
    <location>
        <begin position="17"/>
        <end position="37"/>
    </location>
</feature>
<dbReference type="Proteomes" id="UP000029033">
    <property type="component" value="Unassembled WGS sequence"/>
</dbReference>
<feature type="compositionally biased region" description="Basic and acidic residues" evidence="5">
    <location>
        <begin position="59"/>
        <end position="73"/>
    </location>
</feature>
<dbReference type="InterPro" id="IPR036259">
    <property type="entry name" value="MFS_trans_sf"/>
</dbReference>
<feature type="domain" description="Major facilitator superfamily (MFS) profile" evidence="7">
    <location>
        <begin position="400"/>
        <end position="584"/>
    </location>
</feature>
<dbReference type="Gene3D" id="1.20.1250.20">
    <property type="entry name" value="MFS general substrate transporter like domains"/>
    <property type="match status" value="1"/>
</dbReference>
<sequence length="584" mass="61599">MTDDQYDQQSTSPQCGAQSPESPAQSPQSPAESTPQSQPQPQPAPQPRPLPGQHFIRPGIDDRPDYEKALSPEDKAAVARLAVPLRRRAPEAAAAQPETQAARLSAAGSPATAASAVDAAIPDMSSAFLDMRDPMVSADGQRPDAAQVRRLTWGFGLAAALRTIPWVMLNMVLLPAVVDRLAGNGYFDDFAAFCHNGEADGMLGVSSVIPLAAIIAIGCVVALFANAVVAVVSDRTRTAIGRRTPWILAGGALCALGTLMLGAIEGISGALLLWIVLNIGYAMVATPFAAAFAERMPDKFRERSMRWRGVGLMLGQAAGVWLAAFGVIVVDGRMVGGFGELPFAVCAVMFLLCAIIPLLVWPRERSSQADARQPFDLGSVHAQFRMPQDAPRFRMAFAARLCMMTGAGFVSVFLWLIVRHGVADAVQCRTMSSFPATIPTGLMLALMALATLAGSALASLVAGRIADRVEDARRVAVPACVLYGVLMLVPVVAPNMTGLAVFALVSGFAFGLYDVFNQTLVLETLPDPRTSGRDLGMFNVANVIAPANASVIGACVAVAFGYFALFVAALVFVLVSALLMVCAR</sequence>
<dbReference type="GO" id="GO:0022857">
    <property type="term" value="F:transmembrane transporter activity"/>
    <property type="evidence" value="ECO:0007669"/>
    <property type="project" value="InterPro"/>
</dbReference>
<dbReference type="PANTHER" id="PTHR23528">
    <property type="match status" value="1"/>
</dbReference>
<keyword evidence="2 6" id="KW-0812">Transmembrane</keyword>
<dbReference type="InterPro" id="IPR011701">
    <property type="entry name" value="MFS"/>
</dbReference>
<feature type="transmembrane region" description="Helical" evidence="6">
    <location>
        <begin position="438"/>
        <end position="463"/>
    </location>
</feature>
<dbReference type="RefSeq" id="WP_231649357.1">
    <property type="nucleotide sequence ID" value="NZ_CAUPKV010000030.1"/>
</dbReference>
<evidence type="ECO:0000256" key="4">
    <source>
        <dbReference type="ARBA" id="ARBA00023136"/>
    </source>
</evidence>
<feature type="transmembrane region" description="Helical" evidence="6">
    <location>
        <begin position="341"/>
        <end position="361"/>
    </location>
</feature>
<protein>
    <submittedName>
        <fullName evidence="8">Transport protein</fullName>
    </submittedName>
</protein>
<feature type="transmembrane region" description="Helical" evidence="6">
    <location>
        <begin position="475"/>
        <end position="493"/>
    </location>
</feature>
<evidence type="ECO:0000259" key="7">
    <source>
        <dbReference type="PROSITE" id="PS50850"/>
    </source>
</evidence>
<dbReference type="GeneID" id="85164728"/>
<feature type="transmembrane region" description="Helical" evidence="6">
    <location>
        <begin position="151"/>
        <end position="178"/>
    </location>
</feature>
<feature type="region of interest" description="Disordered" evidence="5">
    <location>
        <begin position="1"/>
        <end position="73"/>
    </location>
</feature>
<evidence type="ECO:0000256" key="3">
    <source>
        <dbReference type="ARBA" id="ARBA00022989"/>
    </source>
</evidence>
<dbReference type="GO" id="GO:0005886">
    <property type="term" value="C:plasma membrane"/>
    <property type="evidence" value="ECO:0007669"/>
    <property type="project" value="UniProtKB-SubCell"/>
</dbReference>
<dbReference type="Pfam" id="PF07690">
    <property type="entry name" value="MFS_1"/>
    <property type="match status" value="1"/>
</dbReference>
<dbReference type="PROSITE" id="PS50850">
    <property type="entry name" value="MFS"/>
    <property type="match status" value="1"/>
</dbReference>
<evidence type="ECO:0000313" key="8">
    <source>
        <dbReference type="EMBL" id="KFI93647.1"/>
    </source>
</evidence>
<evidence type="ECO:0000256" key="1">
    <source>
        <dbReference type="ARBA" id="ARBA00004651"/>
    </source>
</evidence>